<organism evidence="1 2">
    <name type="scientific">Sphingomonas insulae</name>
    <dbReference type="NCBI Taxonomy" id="424800"/>
    <lineage>
        <taxon>Bacteria</taxon>
        <taxon>Pseudomonadati</taxon>
        <taxon>Pseudomonadota</taxon>
        <taxon>Alphaproteobacteria</taxon>
        <taxon>Sphingomonadales</taxon>
        <taxon>Sphingomonadaceae</taxon>
        <taxon>Sphingomonas</taxon>
    </lineage>
</organism>
<dbReference type="Proteomes" id="UP001500238">
    <property type="component" value="Unassembled WGS sequence"/>
</dbReference>
<comment type="caution">
    <text evidence="1">The sequence shown here is derived from an EMBL/GenBank/DDBJ whole genome shotgun (WGS) entry which is preliminary data.</text>
</comment>
<reference evidence="1 2" key="1">
    <citation type="journal article" date="2019" name="Int. J. Syst. Evol. Microbiol.">
        <title>The Global Catalogue of Microorganisms (GCM) 10K type strain sequencing project: providing services to taxonomists for standard genome sequencing and annotation.</title>
        <authorList>
            <consortium name="The Broad Institute Genomics Platform"/>
            <consortium name="The Broad Institute Genome Sequencing Center for Infectious Disease"/>
            <person name="Wu L."/>
            <person name="Ma J."/>
        </authorList>
    </citation>
    <scope>NUCLEOTIDE SEQUENCE [LARGE SCALE GENOMIC DNA]</scope>
    <source>
        <strain evidence="1 2">JCM 14603</strain>
    </source>
</reference>
<dbReference type="EMBL" id="BAAAES010000001">
    <property type="protein sequence ID" value="GAA0659456.1"/>
    <property type="molecule type" value="Genomic_DNA"/>
</dbReference>
<keyword evidence="2" id="KW-1185">Reference proteome</keyword>
<gene>
    <name evidence="1" type="ORF">GCM10009102_04880</name>
</gene>
<dbReference type="RefSeq" id="WP_163957213.1">
    <property type="nucleotide sequence ID" value="NZ_BAAAES010000001.1"/>
</dbReference>
<proteinExistence type="predicted"/>
<accession>A0ABN1HMN0</accession>
<evidence type="ECO:0000313" key="1">
    <source>
        <dbReference type="EMBL" id="GAA0659456.1"/>
    </source>
</evidence>
<evidence type="ECO:0000313" key="2">
    <source>
        <dbReference type="Proteomes" id="UP001500238"/>
    </source>
</evidence>
<protein>
    <submittedName>
        <fullName evidence="1">Uncharacterized protein</fullName>
    </submittedName>
</protein>
<sequence length="176" mass="18989">MTIKQDAAREAVITLGLLTPDAIPTIASLLANDLSEHPRAIATHYRKEGEQISDAEKKSLGIRRNGFLSRAALAEITPAGLAEPLAAHEITLLRATFTRLRHDRVAQGEAMRAHAGRGFVGYLHDTLHRECPACNRLDGLVTDAANAKIMPPSDCVPGCSANYGIGPKIDWFADID</sequence>
<name>A0ABN1HMN0_9SPHN</name>